<reference evidence="4" key="1">
    <citation type="journal article" date="2012" name="Nat. Genet.">
        <title>Whole-genome sequence of Schistosoma haematobium.</title>
        <authorList>
            <person name="Young N.D."/>
            <person name="Jex A.R."/>
            <person name="Li B."/>
            <person name="Liu S."/>
            <person name="Yang L."/>
            <person name="Xiong Z."/>
            <person name="Li Y."/>
            <person name="Cantacessi C."/>
            <person name="Hall R.S."/>
            <person name="Xu X."/>
            <person name="Chen F."/>
            <person name="Wu X."/>
            <person name="Zerlotini A."/>
            <person name="Oliveira G."/>
            <person name="Hofmann A."/>
            <person name="Zhang G."/>
            <person name="Fang X."/>
            <person name="Kang Y."/>
            <person name="Campbell B.E."/>
            <person name="Loukas A."/>
            <person name="Ranganathan S."/>
            <person name="Rollinson D."/>
            <person name="Rinaldi G."/>
            <person name="Brindley P.J."/>
            <person name="Yang H."/>
            <person name="Wang J."/>
            <person name="Wang J."/>
            <person name="Gasser R.B."/>
        </authorList>
    </citation>
    <scope>NUCLEOTIDE SEQUENCE</scope>
</reference>
<keyword evidence="1" id="KW-0343">GTPase activation</keyword>
<reference evidence="4" key="4">
    <citation type="journal article" date="2022" name="PLoS Pathog.">
        <title>Chromosome-level genome of Schistosoma haematobium underpins genome-wide explorations of molecular variation.</title>
        <authorList>
            <person name="Stroehlein A.J."/>
            <person name="Korhonen P.K."/>
            <person name="Lee V.V."/>
            <person name="Ralph S.A."/>
            <person name="Mentink-Kane M."/>
            <person name="You H."/>
            <person name="McManus D.P."/>
            <person name="Tchuente L.T."/>
            <person name="Stothard J.R."/>
            <person name="Kaur P."/>
            <person name="Dudchenko O."/>
            <person name="Aiden E.L."/>
            <person name="Yang B."/>
            <person name="Yang H."/>
            <person name="Emery A.M."/>
            <person name="Webster B.L."/>
            <person name="Brindley P.J."/>
            <person name="Rollinson D."/>
            <person name="Chang B.C.H."/>
            <person name="Gasser R.B."/>
            <person name="Young N.D."/>
        </authorList>
    </citation>
    <scope>NUCLEOTIDE SEQUENCE</scope>
</reference>
<name>A0A922LN12_SCHHA</name>
<proteinExistence type="predicted"/>
<dbReference type="Pfam" id="PF03114">
    <property type="entry name" value="BAR"/>
    <property type="match status" value="1"/>
</dbReference>
<feature type="coiled-coil region" evidence="2">
    <location>
        <begin position="170"/>
        <end position="197"/>
    </location>
</feature>
<keyword evidence="2" id="KW-0175">Coiled coil</keyword>
<dbReference type="RefSeq" id="XP_051070583.1">
    <property type="nucleotide sequence ID" value="XM_051210575.1"/>
</dbReference>
<dbReference type="GO" id="GO:0032956">
    <property type="term" value="P:regulation of actin cytoskeleton organization"/>
    <property type="evidence" value="ECO:0007669"/>
    <property type="project" value="TreeGrafter"/>
</dbReference>
<dbReference type="Gene3D" id="1.20.1270.60">
    <property type="entry name" value="Arfaptin homology (AH) domain/BAR domain"/>
    <property type="match status" value="1"/>
</dbReference>
<evidence type="ECO:0000256" key="1">
    <source>
        <dbReference type="ARBA" id="ARBA00022468"/>
    </source>
</evidence>
<accession>A0A922LN12</accession>
<gene>
    <name evidence="4" type="primary">ARHGAP17_1</name>
    <name evidence="4" type="ORF">MS3_00002917</name>
</gene>
<organism evidence="4 5">
    <name type="scientific">Schistosoma haematobium</name>
    <name type="common">Blood fluke</name>
    <dbReference type="NCBI Taxonomy" id="6185"/>
    <lineage>
        <taxon>Eukaryota</taxon>
        <taxon>Metazoa</taxon>
        <taxon>Spiralia</taxon>
        <taxon>Lophotrochozoa</taxon>
        <taxon>Platyhelminthes</taxon>
        <taxon>Trematoda</taxon>
        <taxon>Digenea</taxon>
        <taxon>Strigeidida</taxon>
        <taxon>Schistosomatoidea</taxon>
        <taxon>Schistosomatidae</taxon>
        <taxon>Schistosoma</taxon>
    </lineage>
</organism>
<reference evidence="4" key="3">
    <citation type="submission" date="2021-06" db="EMBL/GenBank/DDBJ databases">
        <title>Chromosome-level genome assembly for S. haematobium.</title>
        <authorList>
            <person name="Stroehlein A.J."/>
        </authorList>
    </citation>
    <scope>NUCLEOTIDE SEQUENCE</scope>
</reference>
<dbReference type="EMBL" id="AMPZ03000002">
    <property type="protein sequence ID" value="KAH9590098.1"/>
    <property type="molecule type" value="Genomic_DNA"/>
</dbReference>
<evidence type="ECO:0000313" key="4">
    <source>
        <dbReference type="EMBL" id="KAH9590098.1"/>
    </source>
</evidence>
<dbReference type="AlphaFoldDB" id="A0A922LN12"/>
<dbReference type="Proteomes" id="UP000471633">
    <property type="component" value="Unassembled WGS sequence"/>
</dbReference>
<dbReference type="GO" id="GO:0005737">
    <property type="term" value="C:cytoplasm"/>
    <property type="evidence" value="ECO:0007669"/>
    <property type="project" value="InterPro"/>
</dbReference>
<comment type="caution">
    <text evidence="4">The sequence shown here is derived from an EMBL/GenBank/DDBJ whole genome shotgun (WGS) entry which is preliminary data.</text>
</comment>
<evidence type="ECO:0000256" key="2">
    <source>
        <dbReference type="SAM" id="Coils"/>
    </source>
</evidence>
<feature type="domain" description="BAR" evidence="3">
    <location>
        <begin position="23"/>
        <end position="236"/>
    </location>
</feature>
<dbReference type="PANTHER" id="PTHR14130:SF14">
    <property type="entry name" value="RHO GTPASE-ACTIVATING PROTEIN 92B"/>
    <property type="match status" value="1"/>
</dbReference>
<protein>
    <submittedName>
        <fullName evidence="4">Rho GTPase-activating protein 17</fullName>
    </submittedName>
</protein>
<keyword evidence="5" id="KW-1185">Reference proteome</keyword>
<evidence type="ECO:0000259" key="3">
    <source>
        <dbReference type="Pfam" id="PF03114"/>
    </source>
</evidence>
<dbReference type="PANTHER" id="PTHR14130">
    <property type="entry name" value="3BP-1 RELATED RHOGAP"/>
    <property type="match status" value="1"/>
</dbReference>
<dbReference type="SUPFAM" id="SSF103657">
    <property type="entry name" value="BAR/IMD domain-like"/>
    <property type="match status" value="1"/>
</dbReference>
<sequence>MLKWSKDKKDEQPTDWPKYAEHLEHCVDDVRRVASDVHRGLVQNVLVSKKNKKYPEYVLSTILKESVDKPNTDDRLFVCVTREASKTLLTLSTYHRDHENRVERQIVEPLNRLTEETCVNITKGRRNLQKCLTDVRNARGQLQKTMQCIQTNTNSSYPGSCNPSVTIDAVNRISQAQHQLEEKKSELESSKEQLLRDLYSFAAEEENYSRLILKYFELQENYLSDSLQLVQKVISDISQTIRLQKCLTTFGRHLPDHLAETKRSIAYVLDVCINYLNQESIMQEEIHERRIFFPIISHQVLQL</sequence>
<dbReference type="InterPro" id="IPR047165">
    <property type="entry name" value="RHG17/44/SH3BP1-like"/>
</dbReference>
<dbReference type="GeneID" id="24588416"/>
<dbReference type="InterPro" id="IPR004148">
    <property type="entry name" value="BAR_dom"/>
</dbReference>
<reference evidence="4" key="2">
    <citation type="journal article" date="2019" name="Gigascience">
        <title>High-quality Schistosoma haematobium genome achieved by single-molecule and long-range sequencing.</title>
        <authorList>
            <person name="Stroehlein A.J."/>
            <person name="Korhonen P.K."/>
            <person name="Chong T.M."/>
            <person name="Lim Y.L."/>
            <person name="Chan K.G."/>
            <person name="Webster B."/>
            <person name="Rollinson D."/>
            <person name="Brindley P.J."/>
            <person name="Gasser R.B."/>
            <person name="Young N.D."/>
        </authorList>
    </citation>
    <scope>NUCLEOTIDE SEQUENCE</scope>
</reference>
<dbReference type="GO" id="GO:0035020">
    <property type="term" value="P:regulation of Rac protein signal transduction"/>
    <property type="evidence" value="ECO:0007669"/>
    <property type="project" value="TreeGrafter"/>
</dbReference>
<evidence type="ECO:0000313" key="5">
    <source>
        <dbReference type="Proteomes" id="UP000471633"/>
    </source>
</evidence>
<dbReference type="GO" id="GO:0005096">
    <property type="term" value="F:GTPase activator activity"/>
    <property type="evidence" value="ECO:0007669"/>
    <property type="project" value="UniProtKB-KW"/>
</dbReference>
<dbReference type="InterPro" id="IPR027267">
    <property type="entry name" value="AH/BAR_dom_sf"/>
</dbReference>
<dbReference type="CTD" id="24588416"/>